<dbReference type="Pfam" id="PF00528">
    <property type="entry name" value="BPD_transp_1"/>
    <property type="match status" value="1"/>
</dbReference>
<reference evidence="9" key="3">
    <citation type="submission" date="2022-01" db="EMBL/GenBank/DDBJ databases">
        <title>Collection of gut derived symbiotic bacterial strains cultured from healthy donors.</title>
        <authorList>
            <person name="Lin H."/>
            <person name="Kohout C."/>
            <person name="Waligurski E."/>
            <person name="Pamer E.G."/>
        </authorList>
    </citation>
    <scope>NUCLEOTIDE SEQUENCE</scope>
    <source>
        <strain evidence="9">DFI.6.55</strain>
    </source>
</reference>
<keyword evidence="11" id="KW-1185">Reference proteome</keyword>
<dbReference type="InterPro" id="IPR035906">
    <property type="entry name" value="MetI-like_sf"/>
</dbReference>
<dbReference type="Proteomes" id="UP000669239">
    <property type="component" value="Unassembled WGS sequence"/>
</dbReference>
<sequence>MRRTKQICISRNRKAWLFLAPSLTGTAVFILIPFADMTVRSFRQAVGGRFVGLANFRLVLESQAFLLAVFNTLRFILVCIPVLMAFSLCIAVMIQSCTGQALPADRRGNFYKTSILLPMAIPVASVVLLWKLLFYPQGLLGQLAGLLGLAGQDWLNQPSAFAILVVTYIWKNTGYDMMLWLAGLNAIPQELYEAARVDGAGPWQCFCRITLPGLKGTAFLTAVLSVINSFKVFREAYLVAGDYPHESIYMLQHLFNNWFVSLDIQKMSAASVMVEAAVLIPVLACLGAFRRKHPKRSSTD</sequence>
<dbReference type="GeneID" id="97207040"/>
<evidence type="ECO:0000256" key="6">
    <source>
        <dbReference type="ARBA" id="ARBA00023136"/>
    </source>
</evidence>
<evidence type="ECO:0000259" key="8">
    <source>
        <dbReference type="PROSITE" id="PS50928"/>
    </source>
</evidence>
<feature type="transmembrane region" description="Helical" evidence="7">
    <location>
        <begin position="115"/>
        <end position="134"/>
    </location>
</feature>
<organism evidence="9 12">
    <name type="scientific">Enterocloster aldenensis</name>
    <dbReference type="NCBI Taxonomy" id="358742"/>
    <lineage>
        <taxon>Bacteria</taxon>
        <taxon>Bacillati</taxon>
        <taxon>Bacillota</taxon>
        <taxon>Clostridia</taxon>
        <taxon>Lachnospirales</taxon>
        <taxon>Lachnospiraceae</taxon>
        <taxon>Enterocloster</taxon>
    </lineage>
</organism>
<name>A0AAX1SHY9_9FIRM</name>
<reference evidence="10 11" key="1">
    <citation type="journal article" date="2020" name="Cell Host Microbe">
        <title>Functional and Genomic Variation between Human-Derived Isolates of Lachnospiraceae Reveals Inter- and Intra-Species Diversity.</title>
        <authorList>
            <person name="Sorbara M.T."/>
            <person name="Littmann E.R."/>
            <person name="Fontana E."/>
            <person name="Moody T.U."/>
            <person name="Kohout C.E."/>
            <person name="Gjonbalaj M."/>
            <person name="Eaton V."/>
            <person name="Seok R."/>
            <person name="Leiner I.M."/>
            <person name="Pamer E.G."/>
        </authorList>
    </citation>
    <scope>NUCLEOTIDE SEQUENCE [LARGE SCALE GENOMIC DNA]</scope>
    <source>
        <strain evidence="10 11">MSK.1.17</strain>
    </source>
</reference>
<keyword evidence="5 7" id="KW-1133">Transmembrane helix</keyword>
<dbReference type="SUPFAM" id="SSF161098">
    <property type="entry name" value="MetI-like"/>
    <property type="match status" value="1"/>
</dbReference>
<evidence type="ECO:0000256" key="7">
    <source>
        <dbReference type="RuleBase" id="RU363032"/>
    </source>
</evidence>
<dbReference type="InterPro" id="IPR050809">
    <property type="entry name" value="UgpAE/MalFG_permease"/>
</dbReference>
<proteinExistence type="inferred from homology"/>
<dbReference type="CDD" id="cd06261">
    <property type="entry name" value="TM_PBP2"/>
    <property type="match status" value="1"/>
</dbReference>
<evidence type="ECO:0000256" key="5">
    <source>
        <dbReference type="ARBA" id="ARBA00022989"/>
    </source>
</evidence>
<dbReference type="EMBL" id="JAAITT010000023">
    <property type="protein sequence ID" value="NSJ50254.1"/>
    <property type="molecule type" value="Genomic_DNA"/>
</dbReference>
<evidence type="ECO:0000256" key="1">
    <source>
        <dbReference type="ARBA" id="ARBA00004651"/>
    </source>
</evidence>
<dbReference type="GO" id="GO:0055085">
    <property type="term" value="P:transmembrane transport"/>
    <property type="evidence" value="ECO:0007669"/>
    <property type="project" value="InterPro"/>
</dbReference>
<dbReference type="RefSeq" id="WP_117560444.1">
    <property type="nucleotide sequence ID" value="NZ_BAABZL010000001.1"/>
</dbReference>
<keyword evidence="4 7" id="KW-0812">Transmembrane</keyword>
<feature type="transmembrane region" description="Helical" evidence="7">
    <location>
        <begin position="15"/>
        <end position="35"/>
    </location>
</feature>
<evidence type="ECO:0000256" key="4">
    <source>
        <dbReference type="ARBA" id="ARBA00022692"/>
    </source>
</evidence>
<dbReference type="PROSITE" id="PS50928">
    <property type="entry name" value="ABC_TM1"/>
    <property type="match status" value="1"/>
</dbReference>
<dbReference type="PANTHER" id="PTHR43227">
    <property type="entry name" value="BLL4140 PROTEIN"/>
    <property type="match status" value="1"/>
</dbReference>
<dbReference type="Proteomes" id="UP001299608">
    <property type="component" value="Unassembled WGS sequence"/>
</dbReference>
<dbReference type="GO" id="GO:0005886">
    <property type="term" value="C:plasma membrane"/>
    <property type="evidence" value="ECO:0007669"/>
    <property type="project" value="UniProtKB-SubCell"/>
</dbReference>
<evidence type="ECO:0000313" key="12">
    <source>
        <dbReference type="Proteomes" id="UP001299608"/>
    </source>
</evidence>
<evidence type="ECO:0000313" key="11">
    <source>
        <dbReference type="Proteomes" id="UP000669239"/>
    </source>
</evidence>
<comment type="similarity">
    <text evidence="7">Belongs to the binding-protein-dependent transport system permease family.</text>
</comment>
<keyword evidence="2 7" id="KW-0813">Transport</keyword>
<keyword evidence="3" id="KW-1003">Cell membrane</keyword>
<reference evidence="10" key="2">
    <citation type="submission" date="2020-02" db="EMBL/GenBank/DDBJ databases">
        <authorList>
            <person name="Littmann E."/>
            <person name="Sorbara M."/>
        </authorList>
    </citation>
    <scope>NUCLEOTIDE SEQUENCE</scope>
    <source>
        <strain evidence="10">MSK.1.17</strain>
    </source>
</reference>
<feature type="transmembrane region" description="Helical" evidence="7">
    <location>
        <begin position="75"/>
        <end position="94"/>
    </location>
</feature>
<evidence type="ECO:0000256" key="3">
    <source>
        <dbReference type="ARBA" id="ARBA00022475"/>
    </source>
</evidence>
<dbReference type="InterPro" id="IPR000515">
    <property type="entry name" value="MetI-like"/>
</dbReference>
<dbReference type="Gene3D" id="1.10.3720.10">
    <property type="entry name" value="MetI-like"/>
    <property type="match status" value="1"/>
</dbReference>
<feature type="domain" description="ABC transmembrane type-1" evidence="8">
    <location>
        <begin position="69"/>
        <end position="284"/>
    </location>
</feature>
<dbReference type="AlphaFoldDB" id="A0AAX1SHY9"/>
<dbReference type="PANTHER" id="PTHR43227:SF7">
    <property type="entry name" value="ARABINOOLIGOSACCHARIDES TRANSPORT SYSTEM PERMEASE PROTEIN ARAP"/>
    <property type="match status" value="1"/>
</dbReference>
<dbReference type="EMBL" id="JAKNGE010000052">
    <property type="protein sequence ID" value="MCG4749131.1"/>
    <property type="molecule type" value="Genomic_DNA"/>
</dbReference>
<comment type="subcellular location">
    <subcellularLocation>
        <location evidence="1 7">Cell membrane</location>
        <topology evidence="1 7">Multi-pass membrane protein</topology>
    </subcellularLocation>
</comment>
<evidence type="ECO:0000256" key="2">
    <source>
        <dbReference type="ARBA" id="ARBA00022448"/>
    </source>
</evidence>
<evidence type="ECO:0000313" key="9">
    <source>
        <dbReference type="EMBL" id="MCG4749131.1"/>
    </source>
</evidence>
<gene>
    <name evidence="10" type="ORF">G5B36_16320</name>
    <name evidence="9" type="ORF">L0N08_27330</name>
</gene>
<evidence type="ECO:0000313" key="10">
    <source>
        <dbReference type="EMBL" id="NSJ50254.1"/>
    </source>
</evidence>
<feature type="transmembrane region" description="Helical" evidence="7">
    <location>
        <begin position="267"/>
        <end position="289"/>
    </location>
</feature>
<protein>
    <submittedName>
        <fullName evidence="9">Sugar ABC transporter permease</fullName>
    </submittedName>
</protein>
<accession>A0AAX1SHY9</accession>
<keyword evidence="6 7" id="KW-0472">Membrane</keyword>
<comment type="caution">
    <text evidence="9">The sequence shown here is derived from an EMBL/GenBank/DDBJ whole genome shotgun (WGS) entry which is preliminary data.</text>
</comment>